<dbReference type="InterPro" id="IPR001412">
    <property type="entry name" value="aa-tRNA-synth_I_CS"/>
</dbReference>
<evidence type="ECO:0000313" key="20">
    <source>
        <dbReference type="Proteomes" id="UP000325081"/>
    </source>
</evidence>
<keyword evidence="7 15" id="KW-0547">Nucleotide-binding</keyword>
<comment type="caution">
    <text evidence="19">The sequence shown here is derived from an EMBL/GenBank/DDBJ whole genome shotgun (WGS) entry which is preliminary data.</text>
</comment>
<dbReference type="Pfam" id="PF05916">
    <property type="entry name" value="Sld5"/>
    <property type="match status" value="1"/>
</dbReference>
<dbReference type="GO" id="GO:0005524">
    <property type="term" value="F:ATP binding"/>
    <property type="evidence" value="ECO:0007669"/>
    <property type="project" value="UniProtKB-KW"/>
</dbReference>
<dbReference type="EC" id="6.1.1.17" evidence="4"/>
<evidence type="ECO:0000256" key="11">
    <source>
        <dbReference type="ARBA" id="ARBA00023128"/>
    </source>
</evidence>
<dbReference type="Pfam" id="PF24997">
    <property type="entry name" value="PSF1_C"/>
    <property type="match status" value="1"/>
</dbReference>
<dbReference type="PANTHER" id="PTHR43311">
    <property type="entry name" value="GLUTAMATE--TRNA LIGASE"/>
    <property type="match status" value="1"/>
</dbReference>
<dbReference type="InterPro" id="IPR021151">
    <property type="entry name" value="GINS_A"/>
</dbReference>
<feature type="domain" description="Glutamyl/glutaminyl-tRNA synthetase class Ib catalytic" evidence="16">
    <location>
        <begin position="518"/>
        <end position="574"/>
    </location>
</feature>
<dbReference type="HAMAP" id="MF_00022">
    <property type="entry name" value="Glu_tRNA_synth_type1"/>
    <property type="match status" value="1"/>
</dbReference>
<keyword evidence="13" id="KW-0539">Nucleus</keyword>
<proteinExistence type="inferred from homology"/>
<evidence type="ECO:0000256" key="12">
    <source>
        <dbReference type="ARBA" id="ARBA00023146"/>
    </source>
</evidence>
<dbReference type="InterPro" id="IPR008925">
    <property type="entry name" value="aa_tRNA-synth_I_cd-bd_sf"/>
</dbReference>
<evidence type="ECO:0000259" key="17">
    <source>
        <dbReference type="Pfam" id="PF05916"/>
    </source>
</evidence>
<dbReference type="InterPro" id="IPR004527">
    <property type="entry name" value="Glu-tRNA-ligase_bac/mito"/>
</dbReference>
<evidence type="ECO:0000256" key="15">
    <source>
        <dbReference type="RuleBase" id="RU363037"/>
    </source>
</evidence>
<keyword evidence="9 15" id="KW-0648">Protein biosynthesis</keyword>
<evidence type="ECO:0000256" key="2">
    <source>
        <dbReference type="ARBA" id="ARBA00006677"/>
    </source>
</evidence>
<evidence type="ECO:0000256" key="8">
    <source>
        <dbReference type="ARBA" id="ARBA00022840"/>
    </source>
</evidence>
<evidence type="ECO:0000259" key="18">
    <source>
        <dbReference type="Pfam" id="PF24997"/>
    </source>
</evidence>
<dbReference type="CDD" id="cd11710">
    <property type="entry name" value="GINS_A_psf1"/>
    <property type="match status" value="1"/>
</dbReference>
<feature type="domain" description="GINS subunit" evidence="17">
    <location>
        <begin position="81"/>
        <end position="161"/>
    </location>
</feature>
<dbReference type="EMBL" id="BKCP01008292">
    <property type="protein sequence ID" value="GER48414.1"/>
    <property type="molecule type" value="Genomic_DNA"/>
</dbReference>
<dbReference type="Gene3D" id="1.20.58.1030">
    <property type="match status" value="1"/>
</dbReference>
<comment type="subcellular location">
    <subcellularLocation>
        <location evidence="1">Nucleus</location>
    </subcellularLocation>
</comment>
<keyword evidence="11" id="KW-0496">Mitochondrion</keyword>
<evidence type="ECO:0000313" key="19">
    <source>
        <dbReference type="EMBL" id="GER48414.1"/>
    </source>
</evidence>
<dbReference type="InterPro" id="IPR033910">
    <property type="entry name" value="GluRS_core"/>
</dbReference>
<dbReference type="InterPro" id="IPR056783">
    <property type="entry name" value="PSF1_C"/>
</dbReference>
<dbReference type="SUPFAM" id="SSF48163">
    <property type="entry name" value="An anticodon-binding domain of class I aminoacyl-tRNA synthetases"/>
    <property type="match status" value="1"/>
</dbReference>
<evidence type="ECO:0000256" key="1">
    <source>
        <dbReference type="ARBA" id="ARBA00004123"/>
    </source>
</evidence>
<keyword evidence="20" id="KW-1185">Reference proteome</keyword>
<evidence type="ECO:0000256" key="3">
    <source>
        <dbReference type="ARBA" id="ARBA00007894"/>
    </source>
</evidence>
<dbReference type="InterPro" id="IPR020058">
    <property type="entry name" value="Glu/Gln-tRNA-synth_Ib_cat-dom"/>
</dbReference>
<reference evidence="20" key="1">
    <citation type="journal article" date="2019" name="Curr. Biol.">
        <title>Genome Sequence of Striga asiatica Provides Insight into the Evolution of Plant Parasitism.</title>
        <authorList>
            <person name="Yoshida S."/>
            <person name="Kim S."/>
            <person name="Wafula E.K."/>
            <person name="Tanskanen J."/>
            <person name="Kim Y.M."/>
            <person name="Honaas L."/>
            <person name="Yang Z."/>
            <person name="Spallek T."/>
            <person name="Conn C.E."/>
            <person name="Ichihashi Y."/>
            <person name="Cheong K."/>
            <person name="Cui S."/>
            <person name="Der J.P."/>
            <person name="Gundlach H."/>
            <person name="Jiao Y."/>
            <person name="Hori C."/>
            <person name="Ishida J.K."/>
            <person name="Kasahara H."/>
            <person name="Kiba T."/>
            <person name="Kim M.S."/>
            <person name="Koo N."/>
            <person name="Laohavisit A."/>
            <person name="Lee Y.H."/>
            <person name="Lumba S."/>
            <person name="McCourt P."/>
            <person name="Mortimer J.C."/>
            <person name="Mutuku J.M."/>
            <person name="Nomura T."/>
            <person name="Sasaki-Sekimoto Y."/>
            <person name="Seto Y."/>
            <person name="Wang Y."/>
            <person name="Wakatake T."/>
            <person name="Sakakibara H."/>
            <person name="Demura T."/>
            <person name="Yamaguchi S."/>
            <person name="Yoneyama K."/>
            <person name="Manabe R.I."/>
            <person name="Nelson D.C."/>
            <person name="Schulman A.H."/>
            <person name="Timko M.P."/>
            <person name="dePamphilis C.W."/>
            <person name="Choi D."/>
            <person name="Shirasu K."/>
        </authorList>
    </citation>
    <scope>NUCLEOTIDE SEQUENCE [LARGE SCALE GENOMIC DNA]</scope>
    <source>
        <strain evidence="20">cv. UVA1</strain>
    </source>
</reference>
<dbReference type="InterPro" id="IPR000924">
    <property type="entry name" value="Glu/Gln-tRNA-synth"/>
</dbReference>
<comment type="similarity">
    <text evidence="2">Belongs to the GINS1/PSF1 family.</text>
</comment>
<evidence type="ECO:0000256" key="13">
    <source>
        <dbReference type="ARBA" id="ARBA00023242"/>
    </source>
</evidence>
<keyword evidence="5 15" id="KW-0436">Ligase</keyword>
<dbReference type="PANTHER" id="PTHR43311:SF2">
    <property type="entry name" value="GLUTAMATE--TRNA LIGASE, MITOCHONDRIAL-RELATED"/>
    <property type="match status" value="1"/>
</dbReference>
<dbReference type="NCBIfam" id="TIGR00464">
    <property type="entry name" value="gltX_bact"/>
    <property type="match status" value="1"/>
</dbReference>
<dbReference type="InterPro" id="IPR049940">
    <property type="entry name" value="GluQ/Sye"/>
</dbReference>
<keyword evidence="12 15" id="KW-0030">Aminoacyl-tRNA synthetase</keyword>
<organism evidence="19 20">
    <name type="scientific">Striga asiatica</name>
    <name type="common">Asiatic witchweed</name>
    <name type="synonym">Buchnera asiatica</name>
    <dbReference type="NCBI Taxonomy" id="4170"/>
    <lineage>
        <taxon>Eukaryota</taxon>
        <taxon>Viridiplantae</taxon>
        <taxon>Streptophyta</taxon>
        <taxon>Embryophyta</taxon>
        <taxon>Tracheophyta</taxon>
        <taxon>Spermatophyta</taxon>
        <taxon>Magnoliopsida</taxon>
        <taxon>eudicotyledons</taxon>
        <taxon>Gunneridae</taxon>
        <taxon>Pentapetalae</taxon>
        <taxon>asterids</taxon>
        <taxon>lamiids</taxon>
        <taxon>Lamiales</taxon>
        <taxon>Orobanchaceae</taxon>
        <taxon>Buchnereae</taxon>
        <taxon>Striga</taxon>
    </lineage>
</organism>
<dbReference type="SUPFAM" id="SSF158573">
    <property type="entry name" value="GINS helical bundle-like"/>
    <property type="match status" value="1"/>
</dbReference>
<comment type="similarity">
    <text evidence="3">Belongs to the class-I aminoacyl-tRNA synthetase family. Glutamate--tRNA ligase type 1 subfamily.</text>
</comment>
<gene>
    <name evidence="19" type="ORF">STAS_25583</name>
</gene>
<dbReference type="OrthoDB" id="428822at2759"/>
<dbReference type="GO" id="GO:0006424">
    <property type="term" value="P:glutamyl-tRNA aminoacylation"/>
    <property type="evidence" value="ECO:0007669"/>
    <property type="project" value="InterPro"/>
</dbReference>
<dbReference type="SUPFAM" id="SSF52374">
    <property type="entry name" value="Nucleotidylyl transferase"/>
    <property type="match status" value="1"/>
</dbReference>
<dbReference type="GO" id="GO:0009791">
    <property type="term" value="P:post-embryonic development"/>
    <property type="evidence" value="ECO:0007669"/>
    <property type="project" value="UniProtKB-ARBA"/>
</dbReference>
<dbReference type="GO" id="GO:0004818">
    <property type="term" value="F:glutamate-tRNA ligase activity"/>
    <property type="evidence" value="ECO:0007669"/>
    <property type="project" value="UniProtKB-EC"/>
</dbReference>
<dbReference type="InterPro" id="IPR005339">
    <property type="entry name" value="GINS_Psf1"/>
</dbReference>
<keyword evidence="6" id="KW-0235">DNA replication</keyword>
<protein>
    <recommendedName>
        <fullName evidence="4">glutamate--tRNA ligase</fullName>
        <ecNumber evidence="4">6.1.1.17</ecNumber>
    </recommendedName>
    <alternativeName>
        <fullName evidence="14">Glutamyl-tRNA synthetase</fullName>
    </alternativeName>
</protein>
<dbReference type="PROSITE" id="PS00178">
    <property type="entry name" value="AA_TRNA_LIGASE_I"/>
    <property type="match status" value="1"/>
</dbReference>
<evidence type="ECO:0000256" key="5">
    <source>
        <dbReference type="ARBA" id="ARBA00022598"/>
    </source>
</evidence>
<dbReference type="InterPro" id="IPR020751">
    <property type="entry name" value="aa-tRNA-synth_I_codon-bd_sub2"/>
</dbReference>
<feature type="domain" description="DNA replication complex GINS protein PSF1 C-terminal" evidence="18">
    <location>
        <begin position="186"/>
        <end position="230"/>
    </location>
</feature>
<evidence type="ECO:0000256" key="6">
    <source>
        <dbReference type="ARBA" id="ARBA00022705"/>
    </source>
</evidence>
<dbReference type="FunFam" id="1.10.10.350:FF:000004">
    <property type="entry name" value="Glutamate--tRNA ligase chloroplastic/mitochondrial"/>
    <property type="match status" value="1"/>
</dbReference>
<evidence type="ECO:0000256" key="10">
    <source>
        <dbReference type="ARBA" id="ARBA00022946"/>
    </source>
</evidence>
<dbReference type="Proteomes" id="UP000325081">
    <property type="component" value="Unassembled WGS sequence"/>
</dbReference>
<dbReference type="Pfam" id="PF00749">
    <property type="entry name" value="tRNA-synt_1c"/>
    <property type="match status" value="2"/>
</dbReference>
<evidence type="ECO:0000259" key="16">
    <source>
        <dbReference type="Pfam" id="PF00749"/>
    </source>
</evidence>
<accession>A0A5A7QT40</accession>
<dbReference type="AlphaFoldDB" id="A0A5A7QT40"/>
<dbReference type="CDD" id="cd00808">
    <property type="entry name" value="GluRS_core"/>
    <property type="match status" value="1"/>
</dbReference>
<dbReference type="GO" id="GO:0000049">
    <property type="term" value="F:tRNA binding"/>
    <property type="evidence" value="ECO:0007669"/>
    <property type="project" value="InterPro"/>
</dbReference>
<dbReference type="GO" id="GO:0048608">
    <property type="term" value="P:reproductive structure development"/>
    <property type="evidence" value="ECO:0007669"/>
    <property type="project" value="UniProtKB-ARBA"/>
</dbReference>
<keyword evidence="10" id="KW-0809">Transit peptide</keyword>
<sequence>MYARKASELVKEFASSEPGQLSTFNNDLFGQVLEECDAHFLQLQPLIKKIQEHEKELREKGQPDDEVGTSEVGNTNLEAEKNAIQTALKSNQFGALVHHLSLVRNKRCLMAYVYNRAEVIRSLGWMVDRVLPEEIEEKLSTTEKEYFKNHTATLQSYMSEIDLHLTLVKAFRCFRGTFSGDMVPPKDPYIKVRVLDDIGQVVLSDQTANLARHAIMFLKRTDAEQYITQEAATAAMGLTAFAVASRAGFPALGLRIRLAPEVVPSTLFRGRTFRSLRVSASSASPPPSTESIRVRFAPSPTGNLHVGGARTALYNYLFARSKGGKFVLRIEDTDLDRSTKESEDALLRDLSWLGLDWDEGPGIGGNYGPYRQSERNALYKQYADKLLQTGHVYRCFCSNEELEQMKETAKLKQLPPVYVGKWSTATETEVQEELTKGTPYTYRFRVPKTGSLKINDLIRGEVSWNYETLGDFVIMRSNGQPVYNFCVTVDDATMGISHVIRAEEHLPNTLRQALIYKFKEMGFLPQAMVNYLALLGWGDGTENEFFTLDELVDKFTIERVNKGGAVFDSTKLRWMNGQYLRSLPTEELNKLIGERWKSAGFVTESRGTFVEDAVQLLKDGIDLITDADKLLSNLLSYPLYTTLARYFETHGPESKTVIEDKLSEVAASLLAAYDSGEFVSALEEGSGGWQKWVKSFGKSMKRKGKSLFMPLRVLLTGMLHGPEMGSALLLIYEAGKCGVIAPQSGLVTLDERFKMLREVDWDSLNNSTLTVTSEADSSPLPLPVSN</sequence>
<dbReference type="GO" id="GO:0000811">
    <property type="term" value="C:GINS complex"/>
    <property type="evidence" value="ECO:0007669"/>
    <property type="project" value="InterPro"/>
</dbReference>
<dbReference type="GO" id="GO:0005739">
    <property type="term" value="C:mitochondrion"/>
    <property type="evidence" value="ECO:0007669"/>
    <property type="project" value="TreeGrafter"/>
</dbReference>
<evidence type="ECO:0000256" key="7">
    <source>
        <dbReference type="ARBA" id="ARBA00022741"/>
    </source>
</evidence>
<evidence type="ECO:0000256" key="4">
    <source>
        <dbReference type="ARBA" id="ARBA00012835"/>
    </source>
</evidence>
<dbReference type="InterPro" id="IPR014729">
    <property type="entry name" value="Rossmann-like_a/b/a_fold"/>
</dbReference>
<dbReference type="GO" id="GO:0008270">
    <property type="term" value="F:zinc ion binding"/>
    <property type="evidence" value="ECO:0007669"/>
    <property type="project" value="InterPro"/>
</dbReference>
<keyword evidence="8 15" id="KW-0067">ATP-binding</keyword>
<dbReference type="GO" id="GO:0006260">
    <property type="term" value="P:DNA replication"/>
    <property type="evidence" value="ECO:0007669"/>
    <property type="project" value="UniProtKB-KW"/>
</dbReference>
<dbReference type="InterPro" id="IPR036224">
    <property type="entry name" value="GINS_bundle-like_dom_sf"/>
</dbReference>
<dbReference type="Gene3D" id="1.10.10.350">
    <property type="match status" value="1"/>
</dbReference>
<dbReference type="Gene3D" id="3.40.50.620">
    <property type="entry name" value="HUPs"/>
    <property type="match status" value="1"/>
</dbReference>
<feature type="domain" description="Glutamyl/glutaminyl-tRNA synthetase class Ib catalytic" evidence="16">
    <location>
        <begin position="292"/>
        <end position="517"/>
    </location>
</feature>
<dbReference type="PRINTS" id="PR00987">
    <property type="entry name" value="TRNASYNTHGLU"/>
</dbReference>
<name>A0A5A7QT40_STRAF</name>
<evidence type="ECO:0000256" key="14">
    <source>
        <dbReference type="ARBA" id="ARBA00030865"/>
    </source>
</evidence>
<evidence type="ECO:0000256" key="9">
    <source>
        <dbReference type="ARBA" id="ARBA00022917"/>
    </source>
</evidence>